<keyword evidence="2" id="KW-0255">Endonuclease</keyword>
<evidence type="ECO:0000313" key="2">
    <source>
        <dbReference type="EMBL" id="MBL6458967.1"/>
    </source>
</evidence>
<dbReference type="Gene3D" id="3.40.570.10">
    <property type="entry name" value="Extracellular Endonuclease, subunit A"/>
    <property type="match status" value="1"/>
</dbReference>
<accession>A0ABS1VBE9</accession>
<feature type="domain" description="DNA/RNA non-specific endonuclease/pyrophosphatase/phosphodiesterase" evidence="1">
    <location>
        <begin position="1"/>
        <end position="49"/>
    </location>
</feature>
<keyword evidence="2" id="KW-0378">Hydrolase</keyword>
<dbReference type="Proteomes" id="UP000606490">
    <property type="component" value="Unassembled WGS sequence"/>
</dbReference>
<evidence type="ECO:0000259" key="1">
    <source>
        <dbReference type="Pfam" id="PF01223"/>
    </source>
</evidence>
<name>A0ABS1VBE9_9PROT</name>
<proteinExistence type="predicted"/>
<dbReference type="InterPro" id="IPR044925">
    <property type="entry name" value="His-Me_finger_sf"/>
</dbReference>
<comment type="caution">
    <text evidence="2">The sequence shown here is derived from an EMBL/GenBank/DDBJ whole genome shotgun (WGS) entry which is preliminary data.</text>
</comment>
<dbReference type="InterPro" id="IPR001604">
    <property type="entry name" value="Endo_G_ENPP1-like_dom"/>
</dbReference>
<evidence type="ECO:0000313" key="3">
    <source>
        <dbReference type="Proteomes" id="UP000606490"/>
    </source>
</evidence>
<protein>
    <submittedName>
        <fullName evidence="2">DNA/RNA non-specific endonuclease</fullName>
    </submittedName>
</protein>
<gene>
    <name evidence="2" type="ORF">JMJ55_26920</name>
</gene>
<dbReference type="InterPro" id="IPR044929">
    <property type="entry name" value="DNA/RNA_non-sp_Endonuclease_sf"/>
</dbReference>
<keyword evidence="2" id="KW-0540">Nuclease</keyword>
<dbReference type="EMBL" id="JAEUXJ010000023">
    <property type="protein sequence ID" value="MBL6458967.1"/>
    <property type="molecule type" value="Genomic_DNA"/>
</dbReference>
<organism evidence="2 3">
    <name type="scientific">Belnapia mucosa</name>
    <dbReference type="NCBI Taxonomy" id="2804532"/>
    <lineage>
        <taxon>Bacteria</taxon>
        <taxon>Pseudomonadati</taxon>
        <taxon>Pseudomonadota</taxon>
        <taxon>Alphaproteobacteria</taxon>
        <taxon>Acetobacterales</taxon>
        <taxon>Roseomonadaceae</taxon>
        <taxon>Belnapia</taxon>
    </lineage>
</organism>
<dbReference type="GO" id="GO:0004519">
    <property type="term" value="F:endonuclease activity"/>
    <property type="evidence" value="ECO:0007669"/>
    <property type="project" value="UniProtKB-KW"/>
</dbReference>
<dbReference type="SUPFAM" id="SSF54060">
    <property type="entry name" value="His-Me finger endonucleases"/>
    <property type="match status" value="1"/>
</dbReference>
<keyword evidence="3" id="KW-1185">Reference proteome</keyword>
<dbReference type="Pfam" id="PF01223">
    <property type="entry name" value="Endonuclease_NS"/>
    <property type="match status" value="1"/>
</dbReference>
<reference evidence="2 3" key="1">
    <citation type="submission" date="2021-01" db="EMBL/GenBank/DDBJ databases">
        <title>Belnapia mucosa sp. nov. and Belnapia arida sp. nov., isolated from the Tabernas Desert (Almeria, Spain).</title>
        <authorList>
            <person name="Molina-Menor E."/>
            <person name="Vidal-Verdu A."/>
            <person name="Calonge A."/>
            <person name="Satari L."/>
            <person name="Pereto Magraner J."/>
            <person name="Porcar Miralles M."/>
        </authorList>
    </citation>
    <scope>NUCLEOTIDE SEQUENCE [LARGE SCALE GENOMIC DNA]</scope>
    <source>
        <strain evidence="2 3">T6</strain>
    </source>
</reference>
<sequence>MAPSGDMAPLEGQAESFSLANLVPQNPGSNRCLWEGTESAVRELALQEGESGC</sequence>